<evidence type="ECO:0000313" key="14">
    <source>
        <dbReference type="Proteomes" id="UP000004207"/>
    </source>
</evidence>
<dbReference type="UniPathway" id="UPA00085"/>
<comment type="function">
    <text evidence="11">Catalyzes the transfer of an acyl group from acyl-phosphate (acyl-PO(4)) to glycerol-3-phosphate (G3P) to form lysophosphatidic acid (LPA). This enzyme utilizes acyl-phosphate as fatty acyl donor, but not acyl-CoA or acyl-ACP.</text>
</comment>
<dbReference type="HOGENOM" id="CLU_081254_0_0_4"/>
<keyword evidence="6 11" id="KW-1133">Transmembrane helix</keyword>
<dbReference type="PANTHER" id="PTHR30309:SF0">
    <property type="entry name" value="GLYCEROL-3-PHOSPHATE ACYLTRANSFERASE-RELATED"/>
    <property type="match status" value="1"/>
</dbReference>
<keyword evidence="2 11" id="KW-0444">Lipid biosynthesis</keyword>
<evidence type="ECO:0000256" key="3">
    <source>
        <dbReference type="ARBA" id="ARBA00022519"/>
    </source>
</evidence>
<comment type="pathway">
    <text evidence="11">Lipid metabolism; phospholipid metabolism.</text>
</comment>
<keyword evidence="9 11" id="KW-0594">Phospholipid biosynthesis</keyword>
<keyword evidence="4 11" id="KW-0808">Transferase</keyword>
<evidence type="ECO:0000313" key="13">
    <source>
        <dbReference type="EMBL" id="EGK10000.1"/>
    </source>
</evidence>
<dbReference type="GO" id="GO:0008654">
    <property type="term" value="P:phospholipid biosynthetic process"/>
    <property type="evidence" value="ECO:0007669"/>
    <property type="project" value="UniProtKB-UniRule"/>
</dbReference>
<dbReference type="InterPro" id="IPR003811">
    <property type="entry name" value="G3P_acylTferase_PlsY"/>
</dbReference>
<dbReference type="EC" id="2.3.1.275" evidence="11"/>
<comment type="similarity">
    <text evidence="11">Belongs to the PlsY family.</text>
</comment>
<keyword evidence="1 11" id="KW-1003">Cell membrane</keyword>
<dbReference type="PANTHER" id="PTHR30309">
    <property type="entry name" value="INNER MEMBRANE PROTEIN YGIH"/>
    <property type="match status" value="1"/>
</dbReference>
<feature type="compositionally biased region" description="Low complexity" evidence="12">
    <location>
        <begin position="277"/>
        <end position="286"/>
    </location>
</feature>
<keyword evidence="3" id="KW-0997">Cell inner membrane</keyword>
<evidence type="ECO:0000256" key="8">
    <source>
        <dbReference type="ARBA" id="ARBA00023136"/>
    </source>
</evidence>
<evidence type="ECO:0000256" key="12">
    <source>
        <dbReference type="SAM" id="MobiDB-lite"/>
    </source>
</evidence>
<evidence type="ECO:0000256" key="2">
    <source>
        <dbReference type="ARBA" id="ARBA00022516"/>
    </source>
</evidence>
<proteinExistence type="inferred from homology"/>
<dbReference type="GO" id="GO:0043772">
    <property type="term" value="F:acyl-phosphate glycerol-3-phosphate acyltransferase activity"/>
    <property type="evidence" value="ECO:0007669"/>
    <property type="project" value="UniProtKB-UniRule"/>
</dbReference>
<comment type="subcellular location">
    <subcellularLocation>
        <location evidence="11">Cell membrane</location>
        <topology evidence="11">Multi-pass membrane protein</topology>
    </subcellularLocation>
</comment>
<organism evidence="13 14">
    <name type="scientific">Kingella kingae ATCC 23330</name>
    <dbReference type="NCBI Taxonomy" id="887327"/>
    <lineage>
        <taxon>Bacteria</taxon>
        <taxon>Pseudomonadati</taxon>
        <taxon>Pseudomonadota</taxon>
        <taxon>Betaproteobacteria</taxon>
        <taxon>Neisseriales</taxon>
        <taxon>Neisseriaceae</taxon>
        <taxon>Kingella</taxon>
    </lineage>
</organism>
<evidence type="ECO:0000256" key="4">
    <source>
        <dbReference type="ARBA" id="ARBA00022679"/>
    </source>
</evidence>
<comment type="caution">
    <text evidence="13">The sequence shown here is derived from an EMBL/GenBank/DDBJ whole genome shotgun (WGS) entry which is preliminary data.</text>
</comment>
<feature type="transmembrane region" description="Helical" evidence="11">
    <location>
        <begin position="159"/>
        <end position="183"/>
    </location>
</feature>
<keyword evidence="8 11" id="KW-0472">Membrane</keyword>
<feature type="compositionally biased region" description="Basic residues" evidence="12">
    <location>
        <begin position="289"/>
        <end position="300"/>
    </location>
</feature>
<dbReference type="NCBIfam" id="TIGR00023">
    <property type="entry name" value="glycerol-3-phosphate 1-O-acyltransferase PlsY"/>
    <property type="match status" value="1"/>
</dbReference>
<dbReference type="Proteomes" id="UP000004207">
    <property type="component" value="Unassembled WGS sequence"/>
</dbReference>
<evidence type="ECO:0000256" key="7">
    <source>
        <dbReference type="ARBA" id="ARBA00023098"/>
    </source>
</evidence>
<accession>F5S6H1</accession>
<feature type="transmembrane region" description="Helical" evidence="11">
    <location>
        <begin position="88"/>
        <end position="106"/>
    </location>
</feature>
<protein>
    <recommendedName>
        <fullName evidence="11">Glycerol-3-phosphate acyltransferase</fullName>
    </recommendedName>
    <alternativeName>
        <fullName evidence="11">Acyl-PO4 G3P acyltransferase</fullName>
    </alternativeName>
    <alternativeName>
        <fullName evidence="11">Acyl-phosphate--glycerol-3-phosphate acyltransferase</fullName>
    </alternativeName>
    <alternativeName>
        <fullName evidence="11">G3P acyltransferase</fullName>
        <shortName evidence="11">GPAT</shortName>
        <ecNumber evidence="11">2.3.1.275</ecNumber>
    </alternativeName>
    <alternativeName>
        <fullName evidence="11">Lysophosphatidic acid synthase</fullName>
        <shortName evidence="11">LPA synthase</shortName>
    </alternativeName>
</protein>
<dbReference type="AlphaFoldDB" id="F5S6H1"/>
<evidence type="ECO:0000256" key="9">
    <source>
        <dbReference type="ARBA" id="ARBA00023209"/>
    </source>
</evidence>
<keyword evidence="7 11" id="KW-0443">Lipid metabolism</keyword>
<feature type="region of interest" description="Disordered" evidence="12">
    <location>
        <begin position="253"/>
        <end position="300"/>
    </location>
</feature>
<gene>
    <name evidence="11" type="primary">plsY</name>
    <name evidence="13" type="ORF">HMPREF0476_0804</name>
</gene>
<sequence length="300" mass="31683">MIMWFIGLVVVVMAYLIGSLSAALIVSQKMGMPDPRSYGSGNPGATNMLRSGRKDAATLTLLGDALKGVIAVVLARCLASWLHLGDGVVAWAAIAVVIGHMYPLFFNFKGGKGVATALGVLLAMSFTTTLWIVAIWAVIAFKFKKSSLAALVAAAATPFVAFIIIHHPSWGWALTLISALVIYRHRSNIGRMQSGNESNIGETVVQAVSEPVAAAENVAVKPVEAETPATQVETVKAEAVQVETVKEVVQETQAVEPEKAEAEVAQEVESEAKATETETALSAEVVAKPKAKRGSKKSSE</sequence>
<reference evidence="13 14" key="1">
    <citation type="submission" date="2011-04" db="EMBL/GenBank/DDBJ databases">
        <authorList>
            <person name="Muzny D."/>
            <person name="Qin X."/>
            <person name="Deng J."/>
            <person name="Jiang H."/>
            <person name="Liu Y."/>
            <person name="Qu J."/>
            <person name="Song X.-Z."/>
            <person name="Zhang L."/>
            <person name="Thornton R."/>
            <person name="Coyle M."/>
            <person name="Francisco L."/>
            <person name="Jackson L."/>
            <person name="Javaid M."/>
            <person name="Korchina V."/>
            <person name="Kovar C."/>
            <person name="Mata R."/>
            <person name="Mathew T."/>
            <person name="Ngo R."/>
            <person name="Nguyen L."/>
            <person name="Nguyen N."/>
            <person name="Okwuonu G."/>
            <person name="Ongeri F."/>
            <person name="Pham C."/>
            <person name="Simmons D."/>
            <person name="Wilczek-Boney K."/>
            <person name="Hale W."/>
            <person name="Jakkamsetti A."/>
            <person name="Pham P."/>
            <person name="Ruth R."/>
            <person name="San Lucas F."/>
            <person name="Warren J."/>
            <person name="Zhang J."/>
            <person name="Zhao Z."/>
            <person name="Zhou C."/>
            <person name="Zhu D."/>
            <person name="Lee S."/>
            <person name="Bess C."/>
            <person name="Blankenburg K."/>
            <person name="Forbes L."/>
            <person name="Fu Q."/>
            <person name="Gubbala S."/>
            <person name="Hirani K."/>
            <person name="Jayaseelan J.C."/>
            <person name="Lara F."/>
            <person name="Munidasa M."/>
            <person name="Palculict T."/>
            <person name="Patil S."/>
            <person name="Pu L.-L."/>
            <person name="Saada N."/>
            <person name="Tang L."/>
            <person name="Weissenberger G."/>
            <person name="Zhu Y."/>
            <person name="Hemphill L."/>
            <person name="Shang Y."/>
            <person name="Youmans B."/>
            <person name="Ayvaz T."/>
            <person name="Ross M."/>
            <person name="Santibanez J."/>
            <person name="Aqrawi P."/>
            <person name="Gross S."/>
            <person name="Joshi V."/>
            <person name="Fowler G."/>
            <person name="Nazareth L."/>
            <person name="Reid J."/>
            <person name="Worley K."/>
            <person name="Petrosino J."/>
            <person name="Highlander S."/>
            <person name="Gibbs R."/>
        </authorList>
    </citation>
    <scope>NUCLEOTIDE SEQUENCE [LARGE SCALE GENOMIC DNA]</scope>
    <source>
        <strain evidence="13 14">ATCC 23330</strain>
    </source>
</reference>
<dbReference type="HAMAP" id="MF_01043">
    <property type="entry name" value="PlsY"/>
    <property type="match status" value="1"/>
</dbReference>
<feature type="transmembrane region" description="Helical" evidence="11">
    <location>
        <begin position="6"/>
        <end position="26"/>
    </location>
</feature>
<comment type="subunit">
    <text evidence="11">Probably interacts with PlsX.</text>
</comment>
<keyword evidence="14" id="KW-1185">Reference proteome</keyword>
<feature type="transmembrane region" description="Helical" evidence="11">
    <location>
        <begin position="56"/>
        <end position="82"/>
    </location>
</feature>
<comment type="catalytic activity">
    <reaction evidence="11">
        <text>an acyl phosphate + sn-glycerol 3-phosphate = a 1-acyl-sn-glycero-3-phosphate + phosphate</text>
        <dbReference type="Rhea" id="RHEA:34075"/>
        <dbReference type="ChEBI" id="CHEBI:43474"/>
        <dbReference type="ChEBI" id="CHEBI:57597"/>
        <dbReference type="ChEBI" id="CHEBI:57970"/>
        <dbReference type="ChEBI" id="CHEBI:59918"/>
        <dbReference type="EC" id="2.3.1.275"/>
    </reaction>
</comment>
<dbReference type="eggNOG" id="COG0344">
    <property type="taxonomic scope" value="Bacteria"/>
</dbReference>
<keyword evidence="10 11" id="KW-1208">Phospholipid metabolism</keyword>
<evidence type="ECO:0000256" key="10">
    <source>
        <dbReference type="ARBA" id="ARBA00023264"/>
    </source>
</evidence>
<dbReference type="STRING" id="504.KKKWG1_0981"/>
<keyword evidence="5 11" id="KW-0812">Transmembrane</keyword>
<evidence type="ECO:0000256" key="1">
    <source>
        <dbReference type="ARBA" id="ARBA00022475"/>
    </source>
</evidence>
<evidence type="ECO:0000256" key="6">
    <source>
        <dbReference type="ARBA" id="ARBA00022989"/>
    </source>
</evidence>
<name>F5S6H1_KINKI</name>
<dbReference type="GO" id="GO:0005886">
    <property type="term" value="C:plasma membrane"/>
    <property type="evidence" value="ECO:0007669"/>
    <property type="project" value="UniProtKB-SubCell"/>
</dbReference>
<evidence type="ECO:0000256" key="11">
    <source>
        <dbReference type="HAMAP-Rule" id="MF_01043"/>
    </source>
</evidence>
<dbReference type="Pfam" id="PF02660">
    <property type="entry name" value="G3P_acyltransf"/>
    <property type="match status" value="1"/>
</dbReference>
<evidence type="ECO:0000256" key="5">
    <source>
        <dbReference type="ARBA" id="ARBA00022692"/>
    </source>
</evidence>
<dbReference type="EMBL" id="AFHS01000028">
    <property type="protein sequence ID" value="EGK10000.1"/>
    <property type="molecule type" value="Genomic_DNA"/>
</dbReference>
<feature type="transmembrane region" description="Helical" evidence="11">
    <location>
        <begin position="118"/>
        <end position="139"/>
    </location>
</feature>
<dbReference type="SMART" id="SM01207">
    <property type="entry name" value="G3P_acyltransf"/>
    <property type="match status" value="1"/>
</dbReference>